<feature type="transmembrane region" description="Helical" evidence="1">
    <location>
        <begin position="28"/>
        <end position="47"/>
    </location>
</feature>
<evidence type="ECO:0000256" key="1">
    <source>
        <dbReference type="SAM" id="Phobius"/>
    </source>
</evidence>
<dbReference type="EMBL" id="ML119646">
    <property type="protein sequence ID" value="RPA87634.1"/>
    <property type="molecule type" value="Genomic_DNA"/>
</dbReference>
<keyword evidence="2" id="KW-0732">Signal</keyword>
<evidence type="ECO:0008006" key="5">
    <source>
        <dbReference type="Google" id="ProtNLM"/>
    </source>
</evidence>
<proteinExistence type="predicted"/>
<evidence type="ECO:0000256" key="2">
    <source>
        <dbReference type="SAM" id="SignalP"/>
    </source>
</evidence>
<accession>A0A3N4J139</accession>
<dbReference type="Proteomes" id="UP000275078">
    <property type="component" value="Unassembled WGS sequence"/>
</dbReference>
<name>A0A3N4J139_ASCIM</name>
<keyword evidence="1" id="KW-0472">Membrane</keyword>
<feature type="chain" id="PRO_5018087496" description="Major facilitator superfamily (MFS) profile domain-containing protein" evidence="2">
    <location>
        <begin position="17"/>
        <end position="122"/>
    </location>
</feature>
<protein>
    <recommendedName>
        <fullName evidence="5">Major facilitator superfamily (MFS) profile domain-containing protein</fullName>
    </recommendedName>
</protein>
<keyword evidence="1" id="KW-1133">Transmembrane helix</keyword>
<keyword evidence="4" id="KW-1185">Reference proteome</keyword>
<gene>
    <name evidence="3" type="ORF">BJ508DRAFT_62992</name>
</gene>
<evidence type="ECO:0000313" key="3">
    <source>
        <dbReference type="EMBL" id="RPA87634.1"/>
    </source>
</evidence>
<dbReference type="AlphaFoldDB" id="A0A3N4J139"/>
<reference evidence="3 4" key="1">
    <citation type="journal article" date="2018" name="Nat. Ecol. Evol.">
        <title>Pezizomycetes genomes reveal the molecular basis of ectomycorrhizal truffle lifestyle.</title>
        <authorList>
            <person name="Murat C."/>
            <person name="Payen T."/>
            <person name="Noel B."/>
            <person name="Kuo A."/>
            <person name="Morin E."/>
            <person name="Chen J."/>
            <person name="Kohler A."/>
            <person name="Krizsan K."/>
            <person name="Balestrini R."/>
            <person name="Da Silva C."/>
            <person name="Montanini B."/>
            <person name="Hainaut M."/>
            <person name="Levati E."/>
            <person name="Barry K.W."/>
            <person name="Belfiori B."/>
            <person name="Cichocki N."/>
            <person name="Clum A."/>
            <person name="Dockter R.B."/>
            <person name="Fauchery L."/>
            <person name="Guy J."/>
            <person name="Iotti M."/>
            <person name="Le Tacon F."/>
            <person name="Lindquist E.A."/>
            <person name="Lipzen A."/>
            <person name="Malagnac F."/>
            <person name="Mello A."/>
            <person name="Molinier V."/>
            <person name="Miyauchi S."/>
            <person name="Poulain J."/>
            <person name="Riccioni C."/>
            <person name="Rubini A."/>
            <person name="Sitrit Y."/>
            <person name="Splivallo R."/>
            <person name="Traeger S."/>
            <person name="Wang M."/>
            <person name="Zifcakova L."/>
            <person name="Wipf D."/>
            <person name="Zambonelli A."/>
            <person name="Paolocci F."/>
            <person name="Nowrousian M."/>
            <person name="Ottonello S."/>
            <person name="Baldrian P."/>
            <person name="Spatafora J.W."/>
            <person name="Henrissat B."/>
            <person name="Nagy L.G."/>
            <person name="Aury J.M."/>
            <person name="Wincker P."/>
            <person name="Grigoriev I.V."/>
            <person name="Bonfante P."/>
            <person name="Martin F.M."/>
        </authorList>
    </citation>
    <scope>NUCLEOTIDE SEQUENCE [LARGE SCALE GENOMIC DNA]</scope>
    <source>
        <strain evidence="3 4">RN42</strain>
    </source>
</reference>
<feature type="signal peptide" evidence="2">
    <location>
        <begin position="1"/>
        <end position="16"/>
    </location>
</feature>
<organism evidence="3 4">
    <name type="scientific">Ascobolus immersus RN42</name>
    <dbReference type="NCBI Taxonomy" id="1160509"/>
    <lineage>
        <taxon>Eukaryota</taxon>
        <taxon>Fungi</taxon>
        <taxon>Dikarya</taxon>
        <taxon>Ascomycota</taxon>
        <taxon>Pezizomycotina</taxon>
        <taxon>Pezizomycetes</taxon>
        <taxon>Pezizales</taxon>
        <taxon>Ascobolaceae</taxon>
        <taxon>Ascobolus</taxon>
    </lineage>
</organism>
<feature type="transmembrane region" description="Helical" evidence="1">
    <location>
        <begin position="54"/>
        <end position="72"/>
    </location>
</feature>
<keyword evidence="1" id="KW-0812">Transmembrane</keyword>
<sequence length="122" mass="14116">MTCLLSYLFLSLLSWSFRWDCNQEGVVLTAVCFHFQHLHVYCVIGMGCYPMKKACFFCTCCPLFGCFGYFLAMYGLQTFGFVVGIRSMYACMVYQFPNLQVLDRRRLLLLLLPSSALLFFTN</sequence>
<evidence type="ECO:0000313" key="4">
    <source>
        <dbReference type="Proteomes" id="UP000275078"/>
    </source>
</evidence>